<dbReference type="SUPFAM" id="SSF143422">
    <property type="entry name" value="Transposase IS200-like"/>
    <property type="match status" value="1"/>
</dbReference>
<accession>A0A8B3S0L7</accession>
<evidence type="ECO:0000313" key="2">
    <source>
        <dbReference type="EMBL" id="RZB29207.1"/>
    </source>
</evidence>
<protein>
    <submittedName>
        <fullName evidence="2">Putative transposase</fullName>
    </submittedName>
</protein>
<dbReference type="Pfam" id="PF01797">
    <property type="entry name" value="Y1_Tnp"/>
    <property type="match status" value="1"/>
</dbReference>
<organism evidence="2 3">
    <name type="scientific">Candidatus Argoarchaeum ethanivorans</name>
    <dbReference type="NCBI Taxonomy" id="2608793"/>
    <lineage>
        <taxon>Archaea</taxon>
        <taxon>Methanobacteriati</taxon>
        <taxon>Methanobacteriota</taxon>
        <taxon>Stenosarchaea group</taxon>
        <taxon>Methanomicrobia</taxon>
        <taxon>Methanosarcinales</taxon>
        <taxon>Methanosarcinales incertae sedis</taxon>
        <taxon>GOM Arc I cluster</taxon>
        <taxon>Candidatus Argoarchaeum</taxon>
    </lineage>
</organism>
<dbReference type="PANTHER" id="PTHR33360:SF2">
    <property type="entry name" value="TRANSPOSASE FOR INSERTION SEQUENCE ELEMENT IS200"/>
    <property type="match status" value="1"/>
</dbReference>
<proteinExistence type="predicted"/>
<sequence>MAQRNDLRHDRHTVSLLTDHMVFSPKYRGKILTGDVALVTEGTIRKTCKEMDIQIIDMAVNTDHVYLFIKYPPKYSVSYISQEGQR</sequence>
<name>A0A8B3S0L7_9EURY</name>
<dbReference type="GO" id="GO:0006313">
    <property type="term" value="P:DNA transposition"/>
    <property type="evidence" value="ECO:0007669"/>
    <property type="project" value="InterPro"/>
</dbReference>
<dbReference type="Gene3D" id="3.30.70.1290">
    <property type="entry name" value="Transposase IS200-like"/>
    <property type="match status" value="1"/>
</dbReference>
<dbReference type="AlphaFoldDB" id="A0A8B3S0L7"/>
<dbReference type="GO" id="GO:0003677">
    <property type="term" value="F:DNA binding"/>
    <property type="evidence" value="ECO:0007669"/>
    <property type="project" value="InterPro"/>
</dbReference>
<dbReference type="GO" id="GO:0004803">
    <property type="term" value="F:transposase activity"/>
    <property type="evidence" value="ECO:0007669"/>
    <property type="project" value="InterPro"/>
</dbReference>
<gene>
    <name evidence="2" type="ORF">AEth_01349</name>
</gene>
<evidence type="ECO:0000259" key="1">
    <source>
        <dbReference type="Pfam" id="PF01797"/>
    </source>
</evidence>
<comment type="caution">
    <text evidence="2">The sequence shown here is derived from an EMBL/GenBank/DDBJ whole genome shotgun (WGS) entry which is preliminary data.</text>
</comment>
<dbReference type="InterPro" id="IPR036515">
    <property type="entry name" value="Transposase_17_sf"/>
</dbReference>
<dbReference type="NCBIfam" id="NF033573">
    <property type="entry name" value="transpos_IS200"/>
    <property type="match status" value="1"/>
</dbReference>
<evidence type="ECO:0000313" key="3">
    <source>
        <dbReference type="Proteomes" id="UP000291831"/>
    </source>
</evidence>
<dbReference type="Proteomes" id="UP000291831">
    <property type="component" value="Unassembled WGS sequence"/>
</dbReference>
<dbReference type="InterPro" id="IPR002686">
    <property type="entry name" value="Transposase_17"/>
</dbReference>
<reference evidence="3" key="1">
    <citation type="submission" date="2019-01" db="EMBL/GenBank/DDBJ databases">
        <title>Anaerobic oxidation of ethane by archaea from a marine hydrocarbon seep.</title>
        <authorList>
            <person name="Musat F."/>
        </authorList>
    </citation>
    <scope>NUCLEOTIDE SEQUENCE [LARGE SCALE GENOMIC DNA]</scope>
</reference>
<feature type="domain" description="Transposase IS200-like" evidence="1">
    <location>
        <begin position="14"/>
        <end position="80"/>
    </location>
</feature>
<dbReference type="PANTHER" id="PTHR33360">
    <property type="entry name" value="TRANSPOSASE FOR INSERTION SEQUENCE ELEMENT IS200"/>
    <property type="match status" value="1"/>
</dbReference>
<dbReference type="EMBL" id="RPGO01000030">
    <property type="protein sequence ID" value="RZB29207.1"/>
    <property type="molecule type" value="Genomic_DNA"/>
</dbReference>